<dbReference type="Proteomes" id="UP000583454">
    <property type="component" value="Unassembled WGS sequence"/>
</dbReference>
<evidence type="ECO:0000313" key="1">
    <source>
        <dbReference type="EMBL" id="MBB5760316.1"/>
    </source>
</evidence>
<protein>
    <submittedName>
        <fullName evidence="1">Uncharacterized protein</fullName>
    </submittedName>
</protein>
<sequence>MAGNTITAMETVPADPSVIATAAMARIPMLGDLQVDAADIRNLHLAVDAGFIIGPRDSCAGPVLLIEIPLIPNEENRS</sequence>
<dbReference type="EMBL" id="JACHOP010000043">
    <property type="protein sequence ID" value="MBB5760316.1"/>
    <property type="molecule type" value="Genomic_DNA"/>
</dbReference>
<proteinExistence type="predicted"/>
<dbReference type="AlphaFoldDB" id="A0A840ZRT2"/>
<name>A0A840ZRT2_9HYPH</name>
<keyword evidence="2" id="KW-1185">Reference proteome</keyword>
<gene>
    <name evidence="1" type="ORF">HNR00_005065</name>
</gene>
<organism evidence="1 2">
    <name type="scientific">Methylorubrum rhodinum</name>
    <dbReference type="NCBI Taxonomy" id="29428"/>
    <lineage>
        <taxon>Bacteria</taxon>
        <taxon>Pseudomonadati</taxon>
        <taxon>Pseudomonadota</taxon>
        <taxon>Alphaproteobacteria</taxon>
        <taxon>Hyphomicrobiales</taxon>
        <taxon>Methylobacteriaceae</taxon>
        <taxon>Methylorubrum</taxon>
    </lineage>
</organism>
<accession>A0A840ZRT2</accession>
<dbReference type="RefSeq" id="WP_183574159.1">
    <property type="nucleotide sequence ID" value="NZ_JACHOP010000043.1"/>
</dbReference>
<evidence type="ECO:0000313" key="2">
    <source>
        <dbReference type="Proteomes" id="UP000583454"/>
    </source>
</evidence>
<comment type="caution">
    <text evidence="1">The sequence shown here is derived from an EMBL/GenBank/DDBJ whole genome shotgun (WGS) entry which is preliminary data.</text>
</comment>
<reference evidence="1 2" key="1">
    <citation type="submission" date="2020-08" db="EMBL/GenBank/DDBJ databases">
        <title>Genomic Encyclopedia of Type Strains, Phase IV (KMG-IV): sequencing the most valuable type-strain genomes for metagenomic binning, comparative biology and taxonomic classification.</title>
        <authorList>
            <person name="Goeker M."/>
        </authorList>
    </citation>
    <scope>NUCLEOTIDE SEQUENCE [LARGE SCALE GENOMIC DNA]</scope>
    <source>
        <strain evidence="1 2">DSM 2163</strain>
    </source>
</reference>